<keyword evidence="3" id="KW-1185">Reference proteome</keyword>
<evidence type="ECO:0000313" key="3">
    <source>
        <dbReference type="Proteomes" id="UP000008148"/>
    </source>
</evidence>
<protein>
    <submittedName>
        <fullName evidence="2">Uncharacterized protein</fullName>
    </submittedName>
</protein>
<reference evidence="2 3" key="1">
    <citation type="submission" date="2007-08" db="EMBL/GenBank/DDBJ databases">
        <authorList>
            <consortium name="The Citrobacter koseri Genome Sequencing Project"/>
            <person name="McClelland M."/>
            <person name="Sanderson E.K."/>
            <person name="Porwollik S."/>
            <person name="Spieth J."/>
            <person name="Clifton W.S."/>
            <person name="Latreille P."/>
            <person name="Courtney L."/>
            <person name="Wang C."/>
            <person name="Pepin K."/>
            <person name="Bhonagiri V."/>
            <person name="Nash W."/>
            <person name="Johnson M."/>
            <person name="Thiruvilangam P."/>
            <person name="Wilson R."/>
        </authorList>
    </citation>
    <scope>NUCLEOTIDE SEQUENCE [LARGE SCALE GENOMIC DNA]</scope>
    <source>
        <strain evidence="3">ATCC BAA-895 / CDC 4225-83 / SGSC4696</strain>
    </source>
</reference>
<accession>A8AK58</accession>
<feature type="region of interest" description="Disordered" evidence="1">
    <location>
        <begin position="1"/>
        <end position="42"/>
    </location>
</feature>
<proteinExistence type="predicted"/>
<dbReference type="Proteomes" id="UP000008148">
    <property type="component" value="Chromosome"/>
</dbReference>
<organism evidence="2 3">
    <name type="scientific">Citrobacter koseri (strain ATCC BAA-895 / CDC 4225-83 / SGSC4696)</name>
    <dbReference type="NCBI Taxonomy" id="290338"/>
    <lineage>
        <taxon>Bacteria</taxon>
        <taxon>Pseudomonadati</taxon>
        <taxon>Pseudomonadota</taxon>
        <taxon>Gammaproteobacteria</taxon>
        <taxon>Enterobacterales</taxon>
        <taxon>Enterobacteriaceae</taxon>
        <taxon>Citrobacter</taxon>
    </lineage>
</organism>
<dbReference type="HOGENOM" id="CLU_3249213_0_0_6"/>
<sequence>MIPRRMALTLIRPTGNRRPGQAKSPPGSIKQYPPPDSSPNKH</sequence>
<name>A8AK58_CITK8</name>
<evidence type="ECO:0000256" key="1">
    <source>
        <dbReference type="SAM" id="MobiDB-lite"/>
    </source>
</evidence>
<feature type="compositionally biased region" description="Pro residues" evidence="1">
    <location>
        <begin position="32"/>
        <end position="42"/>
    </location>
</feature>
<dbReference type="AlphaFoldDB" id="A8AK58"/>
<dbReference type="EMBL" id="CP000822">
    <property type="protein sequence ID" value="ABV13872.1"/>
    <property type="molecule type" value="Genomic_DNA"/>
</dbReference>
<evidence type="ECO:0000313" key="2">
    <source>
        <dbReference type="EMBL" id="ABV13872.1"/>
    </source>
</evidence>
<dbReference type="STRING" id="290338.CKO_02766"/>
<dbReference type="KEGG" id="cko:CKO_02766"/>
<gene>
    <name evidence="2" type="ordered locus">CKO_02766</name>
</gene>